<evidence type="ECO:0000313" key="2">
    <source>
        <dbReference type="EMBL" id="NID09657.1"/>
    </source>
</evidence>
<dbReference type="NCBIfam" id="TIGR00305">
    <property type="entry name" value="putative toxin-antitoxin system toxin component, PIN family"/>
    <property type="match status" value="1"/>
</dbReference>
<sequence length="143" mass="16875">MNKLRLILDTNVFMVSLAPQYKYHWIYEALIQGKFDLALSNEILTEYHEQVVLRYGIERTEVSLDYLLLLPNVTLINPSFLWQLVENDKDDNKFVDCYFASQSDHIISNDRHLRGLVINEFPPISVLKYEEFENQCKSLFALQ</sequence>
<name>A0ABX0QCG0_9BACT</name>
<keyword evidence="3" id="KW-1185">Reference proteome</keyword>
<dbReference type="Proteomes" id="UP000606008">
    <property type="component" value="Unassembled WGS sequence"/>
</dbReference>
<dbReference type="InterPro" id="IPR002850">
    <property type="entry name" value="PIN_toxin-like"/>
</dbReference>
<proteinExistence type="predicted"/>
<accession>A0ABX0QCG0</accession>
<dbReference type="PANTHER" id="PTHR34610:SF3">
    <property type="entry name" value="SSL7007 PROTEIN"/>
    <property type="match status" value="1"/>
</dbReference>
<evidence type="ECO:0000313" key="3">
    <source>
        <dbReference type="Proteomes" id="UP000606008"/>
    </source>
</evidence>
<dbReference type="PANTHER" id="PTHR34610">
    <property type="entry name" value="SSL7007 PROTEIN"/>
    <property type="match status" value="1"/>
</dbReference>
<feature type="domain" description="PIN" evidence="1">
    <location>
        <begin position="5"/>
        <end position="112"/>
    </location>
</feature>
<dbReference type="SUPFAM" id="SSF88723">
    <property type="entry name" value="PIN domain-like"/>
    <property type="match status" value="1"/>
</dbReference>
<dbReference type="RefSeq" id="WP_166691247.1">
    <property type="nucleotide sequence ID" value="NZ_WAEL01000002.1"/>
</dbReference>
<dbReference type="EMBL" id="WAEL01000002">
    <property type="protein sequence ID" value="NID09657.1"/>
    <property type="molecule type" value="Genomic_DNA"/>
</dbReference>
<dbReference type="Pfam" id="PF13470">
    <property type="entry name" value="PIN_3"/>
    <property type="match status" value="1"/>
</dbReference>
<comment type="caution">
    <text evidence="2">The sequence shown here is derived from an EMBL/GenBank/DDBJ whole genome shotgun (WGS) entry which is preliminary data.</text>
</comment>
<protein>
    <submittedName>
        <fullName evidence="2">Toxin-antitoxin system toxin component, PIN family</fullName>
    </submittedName>
</protein>
<reference evidence="3" key="2">
    <citation type="submission" date="2023-07" db="EMBL/GenBank/DDBJ databases">
        <authorList>
            <person name="Jung D.-H."/>
        </authorList>
    </citation>
    <scope>NUCLEOTIDE SEQUENCE [LARGE SCALE GENOMIC DNA]</scope>
    <source>
        <strain evidence="3">JA-25</strain>
    </source>
</reference>
<gene>
    <name evidence="2" type="ORF">F7231_05700</name>
</gene>
<dbReference type="InterPro" id="IPR002716">
    <property type="entry name" value="PIN_dom"/>
</dbReference>
<evidence type="ECO:0000259" key="1">
    <source>
        <dbReference type="Pfam" id="PF13470"/>
    </source>
</evidence>
<reference evidence="3" key="1">
    <citation type="submission" date="2019-09" db="EMBL/GenBank/DDBJ databases">
        <authorList>
            <person name="Jung D.-H."/>
        </authorList>
    </citation>
    <scope>NUCLEOTIDE SEQUENCE [LARGE SCALE GENOMIC DNA]</scope>
    <source>
        <strain evidence="3">JA-25</strain>
    </source>
</reference>
<dbReference type="InterPro" id="IPR029060">
    <property type="entry name" value="PIN-like_dom_sf"/>
</dbReference>
<organism evidence="2 3">
    <name type="scientific">Fibrivirga algicola</name>
    <dbReference type="NCBI Taxonomy" id="2950420"/>
    <lineage>
        <taxon>Bacteria</taxon>
        <taxon>Pseudomonadati</taxon>
        <taxon>Bacteroidota</taxon>
        <taxon>Cytophagia</taxon>
        <taxon>Cytophagales</taxon>
        <taxon>Spirosomataceae</taxon>
        <taxon>Fibrivirga</taxon>
    </lineage>
</organism>